<organism evidence="1 2">
    <name type="scientific">Thermostaphylospora chromogena</name>
    <dbReference type="NCBI Taxonomy" id="35622"/>
    <lineage>
        <taxon>Bacteria</taxon>
        <taxon>Bacillati</taxon>
        <taxon>Actinomycetota</taxon>
        <taxon>Actinomycetes</taxon>
        <taxon>Streptosporangiales</taxon>
        <taxon>Thermomonosporaceae</taxon>
        <taxon>Thermostaphylospora</taxon>
    </lineage>
</organism>
<dbReference type="OrthoDB" id="3535684at2"/>
<sequence length="210" mass="21650">MFRRTVIAVAGAVCVLLVAAGVVWLTSDDPPRPAVFRGEPTTDFYAPIGTRELDPEPLAAHVLFAADRLTSGSVELVRQTTEELADCADAVWGAAADAVDGCTQALRAVYATPDGAVAAQSVVLNLPDGASADRLVAALGPGGGFVRQAPGLPEGFDGARGWAQAQALGHYVAVSWVAPVGGGGRVDLTAHQVALNAVTRTLHDRIVEMT</sequence>
<reference evidence="1 2" key="1">
    <citation type="submission" date="2016-10" db="EMBL/GenBank/DDBJ databases">
        <authorList>
            <person name="de Groot N.N."/>
        </authorList>
    </citation>
    <scope>NUCLEOTIDE SEQUENCE [LARGE SCALE GENOMIC DNA]</scope>
    <source>
        <strain evidence="1 2">DSM 43794</strain>
    </source>
</reference>
<accession>A0A1H1GED6</accession>
<dbReference type="AlphaFoldDB" id="A0A1H1GED6"/>
<dbReference type="RefSeq" id="WP_093260215.1">
    <property type="nucleotide sequence ID" value="NZ_FNKK01000002.1"/>
</dbReference>
<dbReference type="Proteomes" id="UP000217103">
    <property type="component" value="Unassembled WGS sequence"/>
</dbReference>
<keyword evidence="2" id="KW-1185">Reference proteome</keyword>
<dbReference type="EMBL" id="FNKK01000002">
    <property type="protein sequence ID" value="SDR11541.1"/>
    <property type="molecule type" value="Genomic_DNA"/>
</dbReference>
<gene>
    <name evidence="1" type="ORF">SAMN04489764_3540</name>
</gene>
<dbReference type="STRING" id="35622.SAMN04489764_3540"/>
<evidence type="ECO:0008006" key="3">
    <source>
        <dbReference type="Google" id="ProtNLM"/>
    </source>
</evidence>
<evidence type="ECO:0000313" key="1">
    <source>
        <dbReference type="EMBL" id="SDR11541.1"/>
    </source>
</evidence>
<evidence type="ECO:0000313" key="2">
    <source>
        <dbReference type="Proteomes" id="UP000217103"/>
    </source>
</evidence>
<protein>
    <recommendedName>
        <fullName evidence="3">PknH-like extracellular domain-containing protein</fullName>
    </recommendedName>
</protein>
<proteinExistence type="predicted"/>
<name>A0A1H1GED6_9ACTN</name>